<dbReference type="Pfam" id="PF00069">
    <property type="entry name" value="Pkinase"/>
    <property type="match status" value="1"/>
</dbReference>
<keyword evidence="4" id="KW-1185">Reference proteome</keyword>
<dbReference type="GO" id="GO:0007165">
    <property type="term" value="P:signal transduction"/>
    <property type="evidence" value="ECO:0007669"/>
    <property type="project" value="TreeGrafter"/>
</dbReference>
<dbReference type="InterPro" id="IPR050167">
    <property type="entry name" value="Ser_Thr_protein_kinase"/>
</dbReference>
<proteinExistence type="predicted"/>
<dbReference type="InterPro" id="IPR000719">
    <property type="entry name" value="Prot_kinase_dom"/>
</dbReference>
<accession>A0A1E7F140</accession>
<dbReference type="SMART" id="SM00220">
    <property type="entry name" value="S_TKc"/>
    <property type="match status" value="1"/>
</dbReference>
<dbReference type="GO" id="GO:0004672">
    <property type="term" value="F:protein kinase activity"/>
    <property type="evidence" value="ECO:0007669"/>
    <property type="project" value="InterPro"/>
</dbReference>
<keyword evidence="3" id="KW-0808">Transferase</keyword>
<feature type="domain" description="Protein kinase" evidence="2">
    <location>
        <begin position="1"/>
        <end position="164"/>
    </location>
</feature>
<evidence type="ECO:0000313" key="4">
    <source>
        <dbReference type="Proteomes" id="UP000095751"/>
    </source>
</evidence>
<feature type="compositionally biased region" description="Acidic residues" evidence="1">
    <location>
        <begin position="195"/>
        <end position="221"/>
    </location>
</feature>
<feature type="compositionally biased region" description="Low complexity" evidence="1">
    <location>
        <begin position="231"/>
        <end position="244"/>
    </location>
</feature>
<gene>
    <name evidence="3" type="ORF">FRACYDRAFT_191944</name>
</gene>
<dbReference type="EMBL" id="KV784366">
    <property type="protein sequence ID" value="OEU11918.1"/>
    <property type="molecule type" value="Genomic_DNA"/>
</dbReference>
<organism evidence="3 4">
    <name type="scientific">Fragilariopsis cylindrus CCMP1102</name>
    <dbReference type="NCBI Taxonomy" id="635003"/>
    <lineage>
        <taxon>Eukaryota</taxon>
        <taxon>Sar</taxon>
        <taxon>Stramenopiles</taxon>
        <taxon>Ochrophyta</taxon>
        <taxon>Bacillariophyta</taxon>
        <taxon>Bacillariophyceae</taxon>
        <taxon>Bacillariophycidae</taxon>
        <taxon>Bacillariales</taxon>
        <taxon>Bacillariaceae</taxon>
        <taxon>Fragilariopsis</taxon>
    </lineage>
</organism>
<dbReference type="KEGG" id="fcy:FRACYDRAFT_191944"/>
<evidence type="ECO:0000256" key="1">
    <source>
        <dbReference type="SAM" id="MobiDB-lite"/>
    </source>
</evidence>
<dbReference type="Proteomes" id="UP000095751">
    <property type="component" value="Unassembled WGS sequence"/>
</dbReference>
<protein>
    <submittedName>
        <fullName evidence="3">Kinase-like protein</fullName>
    </submittedName>
</protein>
<dbReference type="GO" id="GO:0005524">
    <property type="term" value="F:ATP binding"/>
    <property type="evidence" value="ECO:0007669"/>
    <property type="project" value="InterPro"/>
</dbReference>
<sequence>MQYLHSKRIIYRDLKPENVGLTNENWVVYDFGLSKELKERDRINNNRYNNNDNDDSDQYRNTTGLTGSRLFMAPEVARCKAYGFSADVFSYSMLFWECMSLKEVFPDMTMNKHFQLVIKRGRRPSTMENIIPNELNTMMIQSWSSNPKDRPSFNSICDILDQEIQKRTNENNNENNSNNSSLTSSLAFLPWVNNDNDDDENNEDDDYNEFEDYYSDNDNDDDDHHIKRNNARPATTGTTRFTRPTIDRGYHSDHDHSAFSQRRGRNNFLKHFNLDKFTGGSSSIVPEPLKNIPEQIAAKTIEGSLKLSAMMN</sequence>
<dbReference type="PANTHER" id="PTHR23257:SF958">
    <property type="entry name" value="SERINE_THREONINE-PROTEIN KINASE WNK4"/>
    <property type="match status" value="1"/>
</dbReference>
<dbReference type="InParanoid" id="A0A1E7F140"/>
<dbReference type="Gene3D" id="1.10.510.10">
    <property type="entry name" value="Transferase(Phosphotransferase) domain 1"/>
    <property type="match status" value="1"/>
</dbReference>
<dbReference type="PANTHER" id="PTHR23257">
    <property type="entry name" value="SERINE-THREONINE PROTEIN KINASE"/>
    <property type="match status" value="1"/>
</dbReference>
<dbReference type="InterPro" id="IPR011009">
    <property type="entry name" value="Kinase-like_dom_sf"/>
</dbReference>
<evidence type="ECO:0000313" key="3">
    <source>
        <dbReference type="EMBL" id="OEU11918.1"/>
    </source>
</evidence>
<feature type="region of interest" description="Disordered" evidence="1">
    <location>
        <begin position="192"/>
        <end position="258"/>
    </location>
</feature>
<dbReference type="PROSITE" id="PS50011">
    <property type="entry name" value="PROTEIN_KINASE_DOM"/>
    <property type="match status" value="1"/>
</dbReference>
<dbReference type="SUPFAM" id="SSF56112">
    <property type="entry name" value="Protein kinase-like (PK-like)"/>
    <property type="match status" value="1"/>
</dbReference>
<keyword evidence="3" id="KW-0418">Kinase</keyword>
<dbReference type="GO" id="GO:0005737">
    <property type="term" value="C:cytoplasm"/>
    <property type="evidence" value="ECO:0007669"/>
    <property type="project" value="TreeGrafter"/>
</dbReference>
<evidence type="ECO:0000259" key="2">
    <source>
        <dbReference type="PROSITE" id="PS50011"/>
    </source>
</evidence>
<dbReference type="OrthoDB" id="48388at2759"/>
<feature type="compositionally biased region" description="Basic and acidic residues" evidence="1">
    <location>
        <begin position="245"/>
        <end position="257"/>
    </location>
</feature>
<dbReference type="AlphaFoldDB" id="A0A1E7F140"/>
<name>A0A1E7F140_9STRA</name>
<reference evidence="3 4" key="1">
    <citation type="submission" date="2016-09" db="EMBL/GenBank/DDBJ databases">
        <title>Extensive genetic diversity and differential bi-allelic expression allows diatom success in the polar Southern Ocean.</title>
        <authorList>
            <consortium name="DOE Joint Genome Institute"/>
            <person name="Mock T."/>
            <person name="Otillar R.P."/>
            <person name="Strauss J."/>
            <person name="Dupont C."/>
            <person name="Frickenhaus S."/>
            <person name="Maumus F."/>
            <person name="Mcmullan M."/>
            <person name="Sanges R."/>
            <person name="Schmutz J."/>
            <person name="Toseland A."/>
            <person name="Valas R."/>
            <person name="Veluchamy A."/>
            <person name="Ward B.J."/>
            <person name="Allen A."/>
            <person name="Barry K."/>
            <person name="Falciatore A."/>
            <person name="Ferrante M."/>
            <person name="Fortunato A.E."/>
            <person name="Gloeckner G."/>
            <person name="Gruber A."/>
            <person name="Hipkin R."/>
            <person name="Janech M."/>
            <person name="Kroth P."/>
            <person name="Leese F."/>
            <person name="Lindquist E."/>
            <person name="Lyon B.R."/>
            <person name="Martin J."/>
            <person name="Mayer C."/>
            <person name="Parker M."/>
            <person name="Quesneville H."/>
            <person name="Raymond J."/>
            <person name="Uhlig C."/>
            <person name="Valentin K.U."/>
            <person name="Worden A.Z."/>
            <person name="Armbrust E.V."/>
            <person name="Bowler C."/>
            <person name="Green B."/>
            <person name="Moulton V."/>
            <person name="Van Oosterhout C."/>
            <person name="Grigoriev I."/>
        </authorList>
    </citation>
    <scope>NUCLEOTIDE SEQUENCE [LARGE SCALE GENOMIC DNA]</scope>
    <source>
        <strain evidence="3 4">CCMP1102</strain>
    </source>
</reference>